<dbReference type="RefSeq" id="WP_071137386.1">
    <property type="nucleotide sequence ID" value="NZ_DUQN01000046.1"/>
</dbReference>
<dbReference type="SMART" id="SM00886">
    <property type="entry name" value="Dabb"/>
    <property type="match status" value="1"/>
</dbReference>
<evidence type="ECO:0000313" key="2">
    <source>
        <dbReference type="EMBL" id="SCM59031.1"/>
    </source>
</evidence>
<evidence type="ECO:0000259" key="1">
    <source>
        <dbReference type="PROSITE" id="PS51502"/>
    </source>
</evidence>
<dbReference type="EMBL" id="LT608328">
    <property type="protein sequence ID" value="SCM59031.1"/>
    <property type="molecule type" value="Genomic_DNA"/>
</dbReference>
<proteinExistence type="predicted"/>
<sequence>MIKHIVLFKLADEAEGNSKTTNAAIIRQRLESLKELIPEIRKMEVLINHADAPAGNYDIMLDSEFCNLEDLEVYISHPEHQKVAAFIGKVRSERAAIDYEF</sequence>
<keyword evidence="3" id="KW-1185">Reference proteome</keyword>
<dbReference type="AlphaFoldDB" id="A0A1G4G970"/>
<evidence type="ECO:0000313" key="3">
    <source>
        <dbReference type="Proteomes" id="UP000178485"/>
    </source>
</evidence>
<dbReference type="STRING" id="1642646.ING2E5A_2218"/>
<gene>
    <name evidence="2" type="ORF">ING2E5A_2218</name>
</gene>
<feature type="domain" description="Stress-response A/B barrel" evidence="1">
    <location>
        <begin position="2"/>
        <end position="99"/>
    </location>
</feature>
<dbReference type="PROSITE" id="PS51502">
    <property type="entry name" value="S_R_A_B_BARREL"/>
    <property type="match status" value="1"/>
</dbReference>
<dbReference type="InterPro" id="IPR011008">
    <property type="entry name" value="Dimeric_a/b-barrel"/>
</dbReference>
<dbReference type="Pfam" id="PF07876">
    <property type="entry name" value="Dabb"/>
    <property type="match status" value="1"/>
</dbReference>
<dbReference type="Gene3D" id="3.30.70.100">
    <property type="match status" value="1"/>
</dbReference>
<dbReference type="Proteomes" id="UP000178485">
    <property type="component" value="Chromosome i"/>
</dbReference>
<dbReference type="PANTHER" id="PTHR37832:SF1">
    <property type="entry name" value="STRESS-RESPONSE A_B BARREL DOMAIN-CONTAINING PROTEIN"/>
    <property type="match status" value="1"/>
</dbReference>
<protein>
    <recommendedName>
        <fullName evidence="1">Stress-response A/B barrel domain-containing protein</fullName>
    </recommendedName>
</protein>
<dbReference type="KEGG" id="pmuc:ING2E5A_2218"/>
<name>A0A1G4G970_9BACT</name>
<reference evidence="2 3" key="1">
    <citation type="submission" date="2016-08" db="EMBL/GenBank/DDBJ databases">
        <authorList>
            <person name="Seilhamer J.J."/>
        </authorList>
    </citation>
    <scope>NUCLEOTIDE SEQUENCE [LARGE SCALE GENOMIC DNA]</scope>
    <source>
        <strain evidence="2">ING2-E5A</strain>
    </source>
</reference>
<dbReference type="PANTHER" id="PTHR37832">
    <property type="entry name" value="BLL2683 PROTEIN"/>
    <property type="match status" value="1"/>
</dbReference>
<dbReference type="InterPro" id="IPR013097">
    <property type="entry name" value="Dabb"/>
</dbReference>
<accession>A0A1G4G970</accession>
<organism evidence="2 3">
    <name type="scientific">Petrimonas mucosa</name>
    <dbReference type="NCBI Taxonomy" id="1642646"/>
    <lineage>
        <taxon>Bacteria</taxon>
        <taxon>Pseudomonadati</taxon>
        <taxon>Bacteroidota</taxon>
        <taxon>Bacteroidia</taxon>
        <taxon>Bacteroidales</taxon>
        <taxon>Dysgonomonadaceae</taxon>
        <taxon>Petrimonas</taxon>
    </lineage>
</organism>
<dbReference type="SUPFAM" id="SSF54909">
    <property type="entry name" value="Dimeric alpha+beta barrel"/>
    <property type="match status" value="1"/>
</dbReference>